<accession>A0AAJ6QQD8</accession>
<dbReference type="SMART" id="SM01077">
    <property type="entry name" value="Cg6151-P"/>
    <property type="match status" value="1"/>
</dbReference>
<evidence type="ECO:0000256" key="10">
    <source>
        <dbReference type="ARBA" id="ARBA00023303"/>
    </source>
</evidence>
<dbReference type="KEGG" id="goe:100897292"/>
<dbReference type="RefSeq" id="XP_003740655.1">
    <property type="nucleotide sequence ID" value="XM_003740607.1"/>
</dbReference>
<dbReference type="GO" id="GO:0016192">
    <property type="term" value="P:vesicle-mediated transport"/>
    <property type="evidence" value="ECO:0007669"/>
    <property type="project" value="TreeGrafter"/>
</dbReference>
<keyword evidence="7 14" id="KW-1133">Transmembrane helix</keyword>
<feature type="transmembrane region" description="Helical" evidence="14">
    <location>
        <begin position="36"/>
        <end position="60"/>
    </location>
</feature>
<evidence type="ECO:0000256" key="8">
    <source>
        <dbReference type="ARBA" id="ARBA00023136"/>
    </source>
</evidence>
<dbReference type="GO" id="GO:0042734">
    <property type="term" value="C:presynaptic membrane"/>
    <property type="evidence" value="ECO:0007669"/>
    <property type="project" value="UniProtKB-SubCell"/>
</dbReference>
<name>A0AAJ6QQD8_9ACAR</name>
<evidence type="ECO:0000256" key="11">
    <source>
        <dbReference type="ARBA" id="ARBA00023329"/>
    </source>
</evidence>
<evidence type="ECO:0000313" key="15">
    <source>
        <dbReference type="Proteomes" id="UP000694867"/>
    </source>
</evidence>
<protein>
    <recommendedName>
        <fullName evidence="3">Calcium channel flower</fullName>
    </recommendedName>
</protein>
<evidence type="ECO:0000256" key="13">
    <source>
        <dbReference type="ARBA" id="ARBA00046506"/>
    </source>
</evidence>
<evidence type="ECO:0000256" key="9">
    <source>
        <dbReference type="ARBA" id="ARBA00023273"/>
    </source>
</evidence>
<sequence>MNADFMKKVPREALPNAEEMNATDSVPWYLRYGARVLATIGGVLSIVLGILGCFVSILVLYGKSVLAGGLEAGGGCIVLLIEAPFLFAYVAFSQKPREWLEKQNNTPFFKAILLITIGLVPLLISTNLNTIFGSGLVLMAGVFYAVIGFGRKAPREQMAAAATGQSPSAMEQGRPPVY</sequence>
<keyword evidence="9" id="KW-0966">Cell projection</keyword>
<feature type="transmembrane region" description="Helical" evidence="14">
    <location>
        <begin position="104"/>
        <end position="124"/>
    </location>
</feature>
<dbReference type="GO" id="GO:0005262">
    <property type="term" value="F:calcium channel activity"/>
    <property type="evidence" value="ECO:0007669"/>
    <property type="project" value="UniProtKB-KW"/>
</dbReference>
<comment type="subunit">
    <text evidence="13">Homomultimer. Associates with the dally/ magu complex.</text>
</comment>
<proteinExistence type="inferred from homology"/>
<evidence type="ECO:0000256" key="1">
    <source>
        <dbReference type="ARBA" id="ARBA00004644"/>
    </source>
</evidence>
<evidence type="ECO:0000256" key="5">
    <source>
        <dbReference type="ARBA" id="ARBA00022673"/>
    </source>
</evidence>
<evidence type="ECO:0000256" key="3">
    <source>
        <dbReference type="ARBA" id="ARBA00016120"/>
    </source>
</evidence>
<dbReference type="PANTHER" id="PTHR13314:SF2">
    <property type="entry name" value="CALCIUM CHANNEL FLOWER HOMOLOG"/>
    <property type="match status" value="1"/>
</dbReference>
<dbReference type="GeneID" id="100897292"/>
<dbReference type="RefSeq" id="XP_018493985.1">
    <property type="nucleotide sequence ID" value="XM_018638469.1"/>
</dbReference>
<keyword evidence="5" id="KW-0107">Calcium channel</keyword>
<organism evidence="15 16">
    <name type="scientific">Galendromus occidentalis</name>
    <name type="common">western predatory mite</name>
    <dbReference type="NCBI Taxonomy" id="34638"/>
    <lineage>
        <taxon>Eukaryota</taxon>
        <taxon>Metazoa</taxon>
        <taxon>Ecdysozoa</taxon>
        <taxon>Arthropoda</taxon>
        <taxon>Chelicerata</taxon>
        <taxon>Arachnida</taxon>
        <taxon>Acari</taxon>
        <taxon>Parasitiformes</taxon>
        <taxon>Mesostigmata</taxon>
        <taxon>Gamasina</taxon>
        <taxon>Phytoseioidea</taxon>
        <taxon>Phytoseiidae</taxon>
        <taxon>Typhlodrominae</taxon>
        <taxon>Galendromus</taxon>
    </lineage>
</organism>
<keyword evidence="4" id="KW-0813">Transport</keyword>
<keyword evidence="10" id="KW-0407">Ion channel</keyword>
<dbReference type="PANTHER" id="PTHR13314">
    <property type="entry name" value="CALCIUM CHANNEL FLOWER HOMOLOG"/>
    <property type="match status" value="1"/>
</dbReference>
<keyword evidence="15" id="KW-1185">Reference proteome</keyword>
<dbReference type="InterPro" id="IPR019365">
    <property type="entry name" value="TVP18/Ca-channel_flower"/>
</dbReference>
<keyword evidence="4" id="KW-0106">Calcium</keyword>
<evidence type="ECO:0000256" key="12">
    <source>
        <dbReference type="ARBA" id="ARBA00034111"/>
    </source>
</evidence>
<keyword evidence="8 14" id="KW-0472">Membrane</keyword>
<comment type="similarity">
    <text evidence="2">Belongs to the calcium channel flower family.</text>
</comment>
<evidence type="ECO:0000256" key="2">
    <source>
        <dbReference type="ARBA" id="ARBA00010023"/>
    </source>
</evidence>
<keyword evidence="6 14" id="KW-0812">Transmembrane</keyword>
<evidence type="ECO:0000256" key="4">
    <source>
        <dbReference type="ARBA" id="ARBA00022568"/>
    </source>
</evidence>
<dbReference type="Pfam" id="PF10233">
    <property type="entry name" value="Cg6151-P"/>
    <property type="match status" value="1"/>
</dbReference>
<dbReference type="AlphaFoldDB" id="A0AAJ6QQD8"/>
<comment type="subcellular location">
    <subcellularLocation>
        <location evidence="1">Cytoplasmic vesicle</location>
        <location evidence="1">Secretory vesicle</location>
        <location evidence="1">Synaptic vesicle membrane</location>
        <topology evidence="1">Multi-pass membrane protein</topology>
    </subcellularLocation>
    <subcellularLocation>
        <location evidence="12">Presynaptic cell membrane</location>
    </subcellularLocation>
</comment>
<keyword evidence="11" id="KW-0968">Cytoplasmic vesicle</keyword>
<feature type="transmembrane region" description="Helical" evidence="14">
    <location>
        <begin position="72"/>
        <end position="92"/>
    </location>
</feature>
<evidence type="ECO:0000256" key="14">
    <source>
        <dbReference type="SAM" id="Phobius"/>
    </source>
</evidence>
<evidence type="ECO:0000256" key="6">
    <source>
        <dbReference type="ARBA" id="ARBA00022692"/>
    </source>
</evidence>
<reference evidence="16 17" key="1">
    <citation type="submission" date="2025-04" db="UniProtKB">
        <authorList>
            <consortium name="RefSeq"/>
        </authorList>
    </citation>
    <scope>IDENTIFICATION</scope>
</reference>
<evidence type="ECO:0000256" key="7">
    <source>
        <dbReference type="ARBA" id="ARBA00022989"/>
    </source>
</evidence>
<dbReference type="GO" id="GO:0030672">
    <property type="term" value="C:synaptic vesicle membrane"/>
    <property type="evidence" value="ECO:0007669"/>
    <property type="project" value="UniProtKB-SubCell"/>
</dbReference>
<dbReference type="Proteomes" id="UP000694867">
    <property type="component" value="Unplaced"/>
</dbReference>
<evidence type="ECO:0000313" key="16">
    <source>
        <dbReference type="RefSeq" id="XP_003740655.1"/>
    </source>
</evidence>
<gene>
    <name evidence="16 17" type="primary">LOC100897292</name>
</gene>
<keyword evidence="4" id="KW-0406">Ion transport</keyword>
<keyword evidence="4" id="KW-0109">Calcium transport</keyword>
<feature type="transmembrane region" description="Helical" evidence="14">
    <location>
        <begin position="130"/>
        <end position="149"/>
    </location>
</feature>
<evidence type="ECO:0000313" key="17">
    <source>
        <dbReference type="RefSeq" id="XP_018493985.1"/>
    </source>
</evidence>